<protein>
    <recommendedName>
        <fullName evidence="4">N-acetylgalactosaminide beta-1,3-galactosyltransferase</fullName>
        <ecNumber evidence="4">2.4.1.122</ecNumber>
    </recommendedName>
</protein>
<dbReference type="Pfam" id="PF02434">
    <property type="entry name" value="Fringe"/>
    <property type="match status" value="1"/>
</dbReference>
<evidence type="ECO:0000256" key="10">
    <source>
        <dbReference type="ARBA" id="ARBA00022989"/>
    </source>
</evidence>
<feature type="signal peptide" evidence="12">
    <location>
        <begin position="1"/>
        <end position="19"/>
    </location>
</feature>
<evidence type="ECO:0000256" key="3">
    <source>
        <dbReference type="ARBA" id="ARBA00006462"/>
    </source>
</evidence>
<keyword evidence="7" id="KW-0812">Transmembrane</keyword>
<comment type="pathway">
    <text evidence="2">Protein modification; protein glycosylation.</text>
</comment>
<keyword evidence="10" id="KW-1133">Transmembrane helix</keyword>
<dbReference type="InterPro" id="IPR026050">
    <property type="entry name" value="C1GALT1/C1GALT1_chp1"/>
</dbReference>
<evidence type="ECO:0000313" key="14">
    <source>
        <dbReference type="EMBL" id="KAF0735669.1"/>
    </source>
</evidence>
<dbReference type="EC" id="2.4.1.122" evidence="4"/>
<dbReference type="PANTHER" id="PTHR23033:SF14">
    <property type="entry name" value="GLYCOPROTEIN-N-ACETYLGALACTOSAMINE 3-BETA-GALACTOSYLTRANSFERASE 1-RELATED"/>
    <property type="match status" value="1"/>
</dbReference>
<evidence type="ECO:0000256" key="7">
    <source>
        <dbReference type="ARBA" id="ARBA00022692"/>
    </source>
</evidence>
<organism evidence="14 15">
    <name type="scientific">Aphanomyces euteiches</name>
    <dbReference type="NCBI Taxonomy" id="100861"/>
    <lineage>
        <taxon>Eukaryota</taxon>
        <taxon>Sar</taxon>
        <taxon>Stramenopiles</taxon>
        <taxon>Oomycota</taxon>
        <taxon>Saprolegniomycetes</taxon>
        <taxon>Saprolegniales</taxon>
        <taxon>Verrucalvaceae</taxon>
        <taxon>Aphanomyces</taxon>
    </lineage>
</organism>
<keyword evidence="8" id="KW-0547">Nucleotide-binding</keyword>
<dbReference type="GO" id="GO:0016263">
    <property type="term" value="F:glycoprotein-N-acetylgalactosamine 3-beta-galactosyltransferase activity"/>
    <property type="evidence" value="ECO:0007669"/>
    <property type="project" value="UniProtKB-EC"/>
</dbReference>
<name>A0A6G0X6N3_9STRA</name>
<proteinExistence type="inferred from homology"/>
<evidence type="ECO:0000256" key="8">
    <source>
        <dbReference type="ARBA" id="ARBA00022741"/>
    </source>
</evidence>
<evidence type="ECO:0000256" key="5">
    <source>
        <dbReference type="ARBA" id="ARBA00022676"/>
    </source>
</evidence>
<gene>
    <name evidence="14" type="ORF">Ae201684_007985</name>
</gene>
<comment type="caution">
    <text evidence="14">The sequence shown here is derived from an EMBL/GenBank/DDBJ whole genome shotgun (WGS) entry which is preliminary data.</text>
</comment>
<keyword evidence="12" id="KW-0732">Signal</keyword>
<keyword evidence="5" id="KW-0328">Glycosyltransferase</keyword>
<evidence type="ECO:0000256" key="11">
    <source>
        <dbReference type="ARBA" id="ARBA00023136"/>
    </source>
</evidence>
<dbReference type="AlphaFoldDB" id="A0A6G0X6N3"/>
<evidence type="ECO:0000313" key="15">
    <source>
        <dbReference type="Proteomes" id="UP000481153"/>
    </source>
</evidence>
<keyword evidence="11" id="KW-0472">Membrane</keyword>
<evidence type="ECO:0000259" key="13">
    <source>
        <dbReference type="Pfam" id="PF02434"/>
    </source>
</evidence>
<keyword evidence="15" id="KW-1185">Reference proteome</keyword>
<comment type="similarity">
    <text evidence="3">Belongs to the glycosyltransferase 31 family. Beta3-Gal-T subfamily.</text>
</comment>
<comment type="subcellular location">
    <subcellularLocation>
        <location evidence="1">Membrane</location>
        <topology evidence="1">Single-pass type II membrane protein</topology>
    </subcellularLocation>
</comment>
<evidence type="ECO:0000256" key="9">
    <source>
        <dbReference type="ARBA" id="ARBA00022968"/>
    </source>
</evidence>
<dbReference type="Proteomes" id="UP000481153">
    <property type="component" value="Unassembled WGS sequence"/>
</dbReference>
<feature type="chain" id="PRO_5026112776" description="N-acetylgalactosaminide beta-1,3-galactosyltransferase" evidence="12">
    <location>
        <begin position="20"/>
        <end position="362"/>
    </location>
</feature>
<sequence length="362" mass="41986">MKFALAGVLVVASWLVSWADDALDAKLGDNIHALRLVQVQPPPPASSSSRVKILCWVNTYQANHDRARSIKATWGKRCDKIVFMSNVEDDSVPTVRIVAPPTHLHLWQKHRAIVRLLWREYGNDYDWIFKCDDDTYVIVDNLRHYLASFADRNTSEPMLLGHRMTLQWWEMQRSLEWIYGSDLENTMEKEKYKAFTLTKTATMPHGGLYYTPGGGGYAFNAAYLETLVKHLDDPFCLPDEIVPDDWAISFCMRFLNVLPHDTRDELQRERFHQYAPDRIFHEPHDPEAYDHNVYPSIYYENNWFSDHYGIGWQNGTLCCAPDSISFHYIKPPNMELVEEFFYPPQTTTNPRLKGSSPSVSES</sequence>
<dbReference type="EMBL" id="VJMJ01000094">
    <property type="protein sequence ID" value="KAF0735669.1"/>
    <property type="molecule type" value="Genomic_DNA"/>
</dbReference>
<evidence type="ECO:0000256" key="12">
    <source>
        <dbReference type="SAM" id="SignalP"/>
    </source>
</evidence>
<evidence type="ECO:0000256" key="6">
    <source>
        <dbReference type="ARBA" id="ARBA00022679"/>
    </source>
</evidence>
<dbReference type="GO" id="GO:0016020">
    <property type="term" value="C:membrane"/>
    <property type="evidence" value="ECO:0007669"/>
    <property type="project" value="UniProtKB-SubCell"/>
</dbReference>
<keyword evidence="6" id="KW-0808">Transferase</keyword>
<reference evidence="14 15" key="1">
    <citation type="submission" date="2019-07" db="EMBL/GenBank/DDBJ databases">
        <title>Genomics analysis of Aphanomyces spp. identifies a new class of oomycete effector associated with host adaptation.</title>
        <authorList>
            <person name="Gaulin E."/>
        </authorList>
    </citation>
    <scope>NUCLEOTIDE SEQUENCE [LARGE SCALE GENOMIC DNA]</scope>
    <source>
        <strain evidence="14 15">ATCC 201684</strain>
    </source>
</reference>
<dbReference type="GO" id="GO:0000166">
    <property type="term" value="F:nucleotide binding"/>
    <property type="evidence" value="ECO:0007669"/>
    <property type="project" value="UniProtKB-KW"/>
</dbReference>
<evidence type="ECO:0000256" key="2">
    <source>
        <dbReference type="ARBA" id="ARBA00004922"/>
    </source>
</evidence>
<evidence type="ECO:0000256" key="4">
    <source>
        <dbReference type="ARBA" id="ARBA00012557"/>
    </source>
</evidence>
<evidence type="ECO:0000256" key="1">
    <source>
        <dbReference type="ARBA" id="ARBA00004606"/>
    </source>
</evidence>
<accession>A0A6G0X6N3</accession>
<feature type="domain" description="Fringe-like glycosyltransferase" evidence="13">
    <location>
        <begin position="54"/>
        <end position="276"/>
    </location>
</feature>
<keyword evidence="9" id="KW-0735">Signal-anchor</keyword>
<dbReference type="VEuPathDB" id="FungiDB:AeMF1_017389"/>
<dbReference type="PANTHER" id="PTHR23033">
    <property type="entry name" value="BETA1,3-GALACTOSYLTRANSFERASE"/>
    <property type="match status" value="1"/>
</dbReference>
<dbReference type="Gene3D" id="3.90.550.50">
    <property type="match status" value="1"/>
</dbReference>
<dbReference type="InterPro" id="IPR003378">
    <property type="entry name" value="Fringe-like_glycosylTrfase"/>
</dbReference>